<dbReference type="RefSeq" id="WP_190916566.1">
    <property type="nucleotide sequence ID" value="NZ_JACXIZ010000014.1"/>
</dbReference>
<keyword evidence="3" id="KW-1185">Reference proteome</keyword>
<keyword evidence="1" id="KW-1133">Transmembrane helix</keyword>
<keyword evidence="1" id="KW-0812">Transmembrane</keyword>
<feature type="transmembrane region" description="Helical" evidence="1">
    <location>
        <begin position="12"/>
        <end position="31"/>
    </location>
</feature>
<organism evidence="2 3">
    <name type="scientific">Paenibacillus sabuli</name>
    <dbReference type="NCBI Taxonomy" id="2772509"/>
    <lineage>
        <taxon>Bacteria</taxon>
        <taxon>Bacillati</taxon>
        <taxon>Bacillota</taxon>
        <taxon>Bacilli</taxon>
        <taxon>Bacillales</taxon>
        <taxon>Paenibacillaceae</taxon>
        <taxon>Paenibacillus</taxon>
    </lineage>
</organism>
<dbReference type="EMBL" id="JACXIZ010000014">
    <property type="protein sequence ID" value="MBD2845198.1"/>
    <property type="molecule type" value="Genomic_DNA"/>
</dbReference>
<dbReference type="Proteomes" id="UP000621560">
    <property type="component" value="Unassembled WGS sequence"/>
</dbReference>
<keyword evidence="1" id="KW-0472">Membrane</keyword>
<name>A0A927BTM6_9BACL</name>
<reference evidence="2" key="1">
    <citation type="submission" date="2020-09" db="EMBL/GenBank/DDBJ databases">
        <title>A novel bacterium of genus Paenibacillus, isolated from South China Sea.</title>
        <authorList>
            <person name="Huang H."/>
            <person name="Mo K."/>
            <person name="Hu Y."/>
        </authorList>
    </citation>
    <scope>NUCLEOTIDE SEQUENCE</scope>
    <source>
        <strain evidence="2">IB182496</strain>
    </source>
</reference>
<gene>
    <name evidence="2" type="ORF">IDH44_08340</name>
</gene>
<evidence type="ECO:0000256" key="1">
    <source>
        <dbReference type="SAM" id="Phobius"/>
    </source>
</evidence>
<evidence type="ECO:0000313" key="2">
    <source>
        <dbReference type="EMBL" id="MBD2845198.1"/>
    </source>
</evidence>
<sequence length="309" mass="33963">MKKRHLRSELLFSLGFIFMLIVTVAAFLYGVQVGYDRTESKYEAMKQLNSEADTGPSIAYQQQDLVSYYHTVFLPFREFQNEWLTTMDKLRGESSADPVSALKAAGKLAKQQQQTLAEATLPPNTPLLEQSRVSWLESLRLFGQVADLAAKQAGDAERGAALTAVEKQALYTEAVQQAVQGQQRYYAAMLKWGASVDPDLPDAFEMPSMLPLADWSKQPLIVKNKIMADQLANRGRLTSYYPQDLAAQTDQLIASGEAANIKLTTVSAAVELLVGTGAVRSGDFAASKSAFYVDELLPQLPFFFPSSAG</sequence>
<proteinExistence type="predicted"/>
<dbReference type="AlphaFoldDB" id="A0A927BTM6"/>
<protein>
    <submittedName>
        <fullName evidence="2">Uncharacterized protein</fullName>
    </submittedName>
</protein>
<comment type="caution">
    <text evidence="2">The sequence shown here is derived from an EMBL/GenBank/DDBJ whole genome shotgun (WGS) entry which is preliminary data.</text>
</comment>
<accession>A0A927BTM6</accession>
<evidence type="ECO:0000313" key="3">
    <source>
        <dbReference type="Proteomes" id="UP000621560"/>
    </source>
</evidence>